<evidence type="ECO:0000313" key="1">
    <source>
        <dbReference type="EMBL" id="MCU6687232.1"/>
    </source>
</evidence>
<evidence type="ECO:0000313" key="2">
    <source>
        <dbReference type="Proteomes" id="UP001652431"/>
    </source>
</evidence>
<gene>
    <name evidence="1" type="ORF">OCV99_11900</name>
</gene>
<accession>A0ABT2RPA3</accession>
<organism evidence="1 2">
    <name type="scientific">Dorea acetigenes</name>
    <dbReference type="NCBI Taxonomy" id="2981787"/>
    <lineage>
        <taxon>Bacteria</taxon>
        <taxon>Bacillati</taxon>
        <taxon>Bacillota</taxon>
        <taxon>Clostridia</taxon>
        <taxon>Lachnospirales</taxon>
        <taxon>Lachnospiraceae</taxon>
        <taxon>Dorea</taxon>
    </lineage>
</organism>
<dbReference type="EMBL" id="JAOQJU010000015">
    <property type="protein sequence ID" value="MCU6687232.1"/>
    <property type="molecule type" value="Genomic_DNA"/>
</dbReference>
<dbReference type="SUPFAM" id="SSF53474">
    <property type="entry name" value="alpha/beta-Hydrolases"/>
    <property type="match status" value="1"/>
</dbReference>
<dbReference type="Gene3D" id="3.40.50.1820">
    <property type="entry name" value="alpha/beta hydrolase"/>
    <property type="match status" value="1"/>
</dbReference>
<dbReference type="RefSeq" id="WP_158370780.1">
    <property type="nucleotide sequence ID" value="NZ_JAOQJU010000015.1"/>
</dbReference>
<sequence length="181" mass="20528">MKIAVLFPGIGYTCDKPLLYYAGKLAAEHDYNVRPVAYGKFPSGVKGNREKMEQSFYSALQQAEEILKDVRWQDYEDILFISKSVGTIVAACYKQKYQIKARSISFTPLEDTFSFASGEGIMFHGTADPWVKDSKKIYEGCEKIGQPLYVIENANHSLETGDVAEDLVNLAKIMRWVEEYI</sequence>
<keyword evidence="1" id="KW-0378">Hydrolase</keyword>
<dbReference type="GO" id="GO:0016787">
    <property type="term" value="F:hydrolase activity"/>
    <property type="evidence" value="ECO:0007669"/>
    <property type="project" value="UniProtKB-KW"/>
</dbReference>
<proteinExistence type="predicted"/>
<dbReference type="Proteomes" id="UP001652431">
    <property type="component" value="Unassembled WGS sequence"/>
</dbReference>
<reference evidence="1 2" key="1">
    <citation type="journal article" date="2021" name="ISME Commun">
        <title>Automated analysis of genomic sequences facilitates high-throughput and comprehensive description of bacteria.</title>
        <authorList>
            <person name="Hitch T.C.A."/>
        </authorList>
    </citation>
    <scope>NUCLEOTIDE SEQUENCE [LARGE SCALE GENOMIC DNA]</scope>
    <source>
        <strain evidence="1 2">Sanger_03</strain>
    </source>
</reference>
<protein>
    <submittedName>
        <fullName evidence="1">Alpha/beta hydrolase</fullName>
    </submittedName>
</protein>
<comment type="caution">
    <text evidence="1">The sequence shown here is derived from an EMBL/GenBank/DDBJ whole genome shotgun (WGS) entry which is preliminary data.</text>
</comment>
<dbReference type="InterPro" id="IPR029058">
    <property type="entry name" value="AB_hydrolase_fold"/>
</dbReference>
<keyword evidence="2" id="KW-1185">Reference proteome</keyword>
<name>A0ABT2RPA3_9FIRM</name>